<evidence type="ECO:0000313" key="15">
    <source>
        <dbReference type="Proteomes" id="UP000015101"/>
    </source>
</evidence>
<dbReference type="SUPFAM" id="SSF56204">
    <property type="entry name" value="Hect, E3 ligase catalytic domain"/>
    <property type="match status" value="1"/>
</dbReference>
<dbReference type="EnsemblMetazoa" id="HelroT104310">
    <property type="protein sequence ID" value="HelroP104310"/>
    <property type="gene ID" value="HelroG104310"/>
</dbReference>
<feature type="domain" description="HECT" evidence="12">
    <location>
        <begin position="640"/>
        <end position="987"/>
    </location>
</feature>
<sequence length="1001" mass="110949">MLLRSLPDILQSQYAYEKNHVMSGNQLLHSNYLRCLATWAVEMKLLELLYSSSHPLLFIGWLVGWSIGCEWEWLFNLGSMLAGAKSLICRSLFPGTDSINVLSRDNSKWTSEMDGEIMQWIASRPYDWKMESKCDAFMWGTCRFSPLSTASTPSPPASIESLAKAAQIACGQNCTFLVQSDGLVLASGEGSYGRLGQGNSDDLPVLTLISSLQGYVITSVVTSVGSDGHSMALTDTGEVFSWGDGDYGKLGHGNSDRQRRPKLIEALQGEEVIQVSVGYKHSAVVTSDGKLLTFGNGDYGRLGHGSTSNKKIPERVQFLQNFKISHVSCGLNHTLCVSTESNYVFAFGDNDHGKLGLGHVTNKSVPTLIEEIVGCGVVKVACGSQFSVALTKNGEVLTWGQDKFTGQPAEAGSKSLSFFLRPQQLCNLPPIKDVSVGSEHTLALSRSGVVFGWGNNSDGQVGISGNSHVLEPTIIPGLPDALQQISAGRTHSCAWTTPAAHQHTYTSYNKLESLCYVGCPSHVPSLYGSIKDLPVQIVFDRFKVINFFSNLVSTSWRFLNLSFNQRLLHLGCEPNCMLHSSIRKLLMPRVHIKPLHRNLGRTMVQGKNFGPIITVKRISTKGKTNRMIYKQVSQQVLLLNPADLRLPARAWKVQLIGEGADDAGGVFDDTITQICEELKSGVVPLLIPTPNSKSDEGYNKDKYLLNPSLTSVDWLSQYKFLGILIGVAIRTKKPLDLPLAPIVWKALCGLPLTAQDIEEVDVYFVQGLKFINDFEEKDISQEAFVTYTALETFVCLNSLNEFVPVVPGGQSIALTYHNKKIYTQQAMHFRLHEIDLQVRAVRDGISSIVALPLLSLLTPENLEQLVCGMTHVPVELLKKIARYRDIDENSNLVLWFWETLEEFSEEEKVLFMRFVSGRSRLPTNPADISQRFQILKSERSSDSLPTAQTCFFQLKLPFYTSKTMLQEKLRYAINNCKSIDTDNYMLARNTADNNLMSDDES</sequence>
<gene>
    <name evidence="14" type="primary">20194661</name>
    <name evidence="13" type="ORF">HELRODRAFT_104310</name>
</gene>
<dbReference type="InParanoid" id="T1EDK9"/>
<keyword evidence="5" id="KW-0963">Cytoplasm</keyword>
<dbReference type="OrthoDB" id="239701at2759"/>
<dbReference type="SMART" id="SM00119">
    <property type="entry name" value="HECTc"/>
    <property type="match status" value="1"/>
</dbReference>
<evidence type="ECO:0000256" key="6">
    <source>
        <dbReference type="ARBA" id="ARBA00022553"/>
    </source>
</evidence>
<evidence type="ECO:0000256" key="7">
    <source>
        <dbReference type="ARBA" id="ARBA00022679"/>
    </source>
</evidence>
<dbReference type="InterPro" id="IPR000408">
    <property type="entry name" value="Reg_chr_condens"/>
</dbReference>
<dbReference type="eggNOG" id="KOG1426">
    <property type="taxonomic scope" value="Eukaryota"/>
</dbReference>
<keyword evidence="15" id="KW-1185">Reference proteome</keyword>
<comment type="subcellular location">
    <subcellularLocation>
        <location evidence="2">Cytoplasm</location>
    </subcellularLocation>
</comment>
<dbReference type="Gene3D" id="3.30.2160.10">
    <property type="entry name" value="Hect, E3 ligase catalytic domain"/>
    <property type="match status" value="1"/>
</dbReference>
<dbReference type="GeneID" id="20194661"/>
<feature type="repeat" description="RCC1" evidence="11">
    <location>
        <begin position="342"/>
        <end position="393"/>
    </location>
</feature>
<dbReference type="Pfam" id="PF00632">
    <property type="entry name" value="HECT"/>
    <property type="match status" value="1"/>
</dbReference>
<keyword evidence="7" id="KW-0808">Transferase</keyword>
<dbReference type="Gene3D" id="3.90.1750.10">
    <property type="entry name" value="Hect, E3 ligase catalytic domains"/>
    <property type="match status" value="1"/>
</dbReference>
<dbReference type="Pfam" id="PF25390">
    <property type="entry name" value="WD40_RLD"/>
    <property type="match status" value="1"/>
</dbReference>
<feature type="repeat" description="RCC1" evidence="11">
    <location>
        <begin position="237"/>
        <end position="288"/>
    </location>
</feature>
<keyword evidence="6" id="KW-0597">Phosphoprotein</keyword>
<feature type="repeat" description="RCC1" evidence="11">
    <location>
        <begin position="394"/>
        <end position="447"/>
    </location>
</feature>
<dbReference type="EMBL" id="KB097739">
    <property type="protein sequence ID" value="ESN90899.1"/>
    <property type="molecule type" value="Genomic_DNA"/>
</dbReference>
<evidence type="ECO:0000256" key="4">
    <source>
        <dbReference type="ARBA" id="ARBA00012485"/>
    </source>
</evidence>
<dbReference type="InterPro" id="IPR058923">
    <property type="entry name" value="RCC1-like_dom"/>
</dbReference>
<dbReference type="Gene3D" id="3.30.2410.10">
    <property type="entry name" value="Hect, E3 ligase catalytic domain"/>
    <property type="match status" value="1"/>
</dbReference>
<feature type="repeat" description="RCC1" evidence="11">
    <location>
        <begin position="182"/>
        <end position="236"/>
    </location>
</feature>
<evidence type="ECO:0000256" key="3">
    <source>
        <dbReference type="ARBA" id="ARBA00004906"/>
    </source>
</evidence>
<protein>
    <recommendedName>
        <fullName evidence="4">HECT-type E3 ubiquitin transferase</fullName>
        <ecNumber evidence="4">2.3.2.26</ecNumber>
    </recommendedName>
</protein>
<evidence type="ECO:0000256" key="9">
    <source>
        <dbReference type="ARBA" id="ARBA00022786"/>
    </source>
</evidence>
<dbReference type="OMA" id="KHENTHE"/>
<reference evidence="13 15" key="2">
    <citation type="journal article" date="2013" name="Nature">
        <title>Insights into bilaterian evolution from three spiralian genomes.</title>
        <authorList>
            <person name="Simakov O."/>
            <person name="Marletaz F."/>
            <person name="Cho S.J."/>
            <person name="Edsinger-Gonzales E."/>
            <person name="Havlak P."/>
            <person name="Hellsten U."/>
            <person name="Kuo D.H."/>
            <person name="Larsson T."/>
            <person name="Lv J."/>
            <person name="Arendt D."/>
            <person name="Savage R."/>
            <person name="Osoegawa K."/>
            <person name="de Jong P."/>
            <person name="Grimwood J."/>
            <person name="Chapman J.A."/>
            <person name="Shapiro H."/>
            <person name="Aerts A."/>
            <person name="Otillar R.P."/>
            <person name="Terry A.Y."/>
            <person name="Boore J.L."/>
            <person name="Grigoriev I.V."/>
            <person name="Lindberg D.R."/>
            <person name="Seaver E.C."/>
            <person name="Weisblat D.A."/>
            <person name="Putnam N.H."/>
            <person name="Rokhsar D.S."/>
        </authorList>
    </citation>
    <scope>NUCLEOTIDE SEQUENCE</scope>
</reference>
<reference evidence="15" key="1">
    <citation type="submission" date="2012-12" db="EMBL/GenBank/DDBJ databases">
        <authorList>
            <person name="Hellsten U."/>
            <person name="Grimwood J."/>
            <person name="Chapman J.A."/>
            <person name="Shapiro H."/>
            <person name="Aerts A."/>
            <person name="Otillar R.P."/>
            <person name="Terry A.Y."/>
            <person name="Boore J.L."/>
            <person name="Simakov O."/>
            <person name="Marletaz F."/>
            <person name="Cho S.-J."/>
            <person name="Edsinger-Gonzales E."/>
            <person name="Havlak P."/>
            <person name="Kuo D.-H."/>
            <person name="Larsson T."/>
            <person name="Lv J."/>
            <person name="Arendt D."/>
            <person name="Savage R."/>
            <person name="Osoegawa K."/>
            <person name="de Jong P."/>
            <person name="Lindberg D.R."/>
            <person name="Seaver E.C."/>
            <person name="Weisblat D.A."/>
            <person name="Putnam N.H."/>
            <person name="Grigoriev I.V."/>
            <person name="Rokhsar D.S."/>
        </authorList>
    </citation>
    <scope>NUCLEOTIDE SEQUENCE</scope>
</reference>
<dbReference type="RefSeq" id="XP_009030989.1">
    <property type="nucleotide sequence ID" value="XM_009032741.1"/>
</dbReference>
<dbReference type="PRINTS" id="PR00633">
    <property type="entry name" value="RCCNDNSATION"/>
</dbReference>
<dbReference type="InterPro" id="IPR000569">
    <property type="entry name" value="HECT_dom"/>
</dbReference>
<dbReference type="KEGG" id="hro:HELRODRAFT_104310"/>
<dbReference type="InterPro" id="IPR051625">
    <property type="entry name" value="Signaling_Regulatory_Domain"/>
</dbReference>
<comment type="pathway">
    <text evidence="3">Protein modification; protein ubiquitination.</text>
</comment>
<dbReference type="InterPro" id="IPR009091">
    <property type="entry name" value="RCC1/BLIP-II"/>
</dbReference>
<dbReference type="GO" id="GO:0005737">
    <property type="term" value="C:cytoplasm"/>
    <property type="evidence" value="ECO:0007669"/>
    <property type="project" value="UniProtKB-SubCell"/>
</dbReference>
<feature type="repeat" description="RCC1" evidence="11">
    <location>
        <begin position="289"/>
        <end position="340"/>
    </location>
</feature>
<evidence type="ECO:0000313" key="14">
    <source>
        <dbReference type="EnsemblMetazoa" id="HelroP104310"/>
    </source>
</evidence>
<feature type="active site" description="Glycyl thioester intermediate" evidence="10">
    <location>
        <position position="950"/>
    </location>
</feature>
<dbReference type="EC" id="2.3.2.26" evidence="4"/>
<evidence type="ECO:0000256" key="1">
    <source>
        <dbReference type="ARBA" id="ARBA00000885"/>
    </source>
</evidence>
<dbReference type="STRING" id="6412.T1EDK9"/>
<evidence type="ECO:0000313" key="13">
    <source>
        <dbReference type="EMBL" id="ESN90899.1"/>
    </source>
</evidence>
<dbReference type="PANTHER" id="PTHR22872:SF6">
    <property type="entry name" value="E3 UBIQUITIN-PROTEIN LIGASE HERC1-RELATED"/>
    <property type="match status" value="1"/>
</dbReference>
<name>T1EDK9_HELRO</name>
<evidence type="ECO:0000256" key="2">
    <source>
        <dbReference type="ARBA" id="ARBA00004496"/>
    </source>
</evidence>
<dbReference type="HOGENOM" id="CLU_002185_0_0_1"/>
<dbReference type="Pfam" id="PF13540">
    <property type="entry name" value="RCC1_2"/>
    <property type="match status" value="1"/>
</dbReference>
<evidence type="ECO:0000256" key="10">
    <source>
        <dbReference type="PROSITE-ProRule" id="PRU00104"/>
    </source>
</evidence>
<organism evidence="14 15">
    <name type="scientific">Helobdella robusta</name>
    <name type="common">Californian leech</name>
    <dbReference type="NCBI Taxonomy" id="6412"/>
    <lineage>
        <taxon>Eukaryota</taxon>
        <taxon>Metazoa</taxon>
        <taxon>Spiralia</taxon>
        <taxon>Lophotrochozoa</taxon>
        <taxon>Annelida</taxon>
        <taxon>Clitellata</taxon>
        <taxon>Hirudinea</taxon>
        <taxon>Rhynchobdellida</taxon>
        <taxon>Glossiphoniidae</taxon>
        <taxon>Helobdella</taxon>
    </lineage>
</organism>
<dbReference type="Proteomes" id="UP000015101">
    <property type="component" value="Unassembled WGS sequence"/>
</dbReference>
<dbReference type="PROSITE" id="PS00626">
    <property type="entry name" value="RCC1_2"/>
    <property type="match status" value="1"/>
</dbReference>
<proteinExistence type="predicted"/>
<keyword evidence="8" id="KW-0677">Repeat</keyword>
<reference evidence="14" key="3">
    <citation type="submission" date="2015-06" db="UniProtKB">
        <authorList>
            <consortium name="EnsemblMetazoa"/>
        </authorList>
    </citation>
    <scope>IDENTIFICATION</scope>
</reference>
<dbReference type="PROSITE" id="PS50012">
    <property type="entry name" value="RCC1_3"/>
    <property type="match status" value="6"/>
</dbReference>
<dbReference type="GO" id="GO:0061630">
    <property type="term" value="F:ubiquitin protein ligase activity"/>
    <property type="evidence" value="ECO:0007669"/>
    <property type="project" value="UniProtKB-EC"/>
</dbReference>
<dbReference type="SUPFAM" id="SSF50985">
    <property type="entry name" value="RCC1/BLIP-II"/>
    <property type="match status" value="2"/>
</dbReference>
<evidence type="ECO:0000259" key="12">
    <source>
        <dbReference type="PROSITE" id="PS50237"/>
    </source>
</evidence>
<comment type="catalytic activity">
    <reaction evidence="1">
        <text>S-ubiquitinyl-[E2 ubiquitin-conjugating enzyme]-L-cysteine + [acceptor protein]-L-lysine = [E2 ubiquitin-conjugating enzyme]-L-cysteine + N(6)-ubiquitinyl-[acceptor protein]-L-lysine.</text>
        <dbReference type="EC" id="2.3.2.26"/>
    </reaction>
</comment>
<dbReference type="FunFam" id="3.30.2410.10:FF:000006">
    <property type="entry name" value="probable E3 ubiquitin-protein ligase HERC1 isoform X2"/>
    <property type="match status" value="1"/>
</dbReference>
<dbReference type="Gene3D" id="2.130.10.30">
    <property type="entry name" value="Regulator of chromosome condensation 1/beta-lactamase-inhibitor protein II"/>
    <property type="match status" value="1"/>
</dbReference>
<dbReference type="CTD" id="20194661"/>
<evidence type="ECO:0000256" key="5">
    <source>
        <dbReference type="ARBA" id="ARBA00022490"/>
    </source>
</evidence>
<dbReference type="EMBL" id="AMQM01008220">
    <property type="status" value="NOT_ANNOTATED_CDS"/>
    <property type="molecule type" value="Genomic_DNA"/>
</dbReference>
<dbReference type="PANTHER" id="PTHR22872">
    <property type="entry name" value="BTK-BINDING PROTEIN-RELATED"/>
    <property type="match status" value="1"/>
</dbReference>
<keyword evidence="9 10" id="KW-0833">Ubl conjugation pathway</keyword>
<dbReference type="PROSITE" id="PS50237">
    <property type="entry name" value="HECT"/>
    <property type="match status" value="1"/>
</dbReference>
<accession>T1EDK9</accession>
<dbReference type="AlphaFoldDB" id="T1EDK9"/>
<evidence type="ECO:0000256" key="11">
    <source>
        <dbReference type="PROSITE-ProRule" id="PRU00235"/>
    </source>
</evidence>
<dbReference type="InterPro" id="IPR035983">
    <property type="entry name" value="Hect_E3_ubiquitin_ligase"/>
</dbReference>
<evidence type="ECO:0000256" key="8">
    <source>
        <dbReference type="ARBA" id="ARBA00022737"/>
    </source>
</evidence>
<feature type="repeat" description="RCC1" evidence="11">
    <location>
        <begin position="448"/>
        <end position="498"/>
    </location>
</feature>